<dbReference type="SMART" id="SM00388">
    <property type="entry name" value="HisKA"/>
    <property type="match status" value="1"/>
</dbReference>
<dbReference type="Gene3D" id="2.60.40.10">
    <property type="entry name" value="Immunoglobulins"/>
    <property type="match status" value="1"/>
</dbReference>
<protein>
    <recommendedName>
        <fullName evidence="2">histidine kinase</fullName>
        <ecNumber evidence="2">2.7.13.3</ecNumber>
    </recommendedName>
</protein>
<feature type="domain" description="HPt" evidence="11">
    <location>
        <begin position="1473"/>
        <end position="1572"/>
    </location>
</feature>
<dbReference type="InterPro" id="IPR013655">
    <property type="entry name" value="PAS_fold_3"/>
</dbReference>
<dbReference type="Gene3D" id="1.20.120.160">
    <property type="entry name" value="HPT domain"/>
    <property type="match status" value="1"/>
</dbReference>
<dbReference type="GO" id="GO:0000155">
    <property type="term" value="F:phosphorelay sensor kinase activity"/>
    <property type="evidence" value="ECO:0007669"/>
    <property type="project" value="InterPro"/>
</dbReference>
<dbReference type="CDD" id="cd00082">
    <property type="entry name" value="HisKA"/>
    <property type="match status" value="1"/>
</dbReference>
<proteinExistence type="predicted"/>
<feature type="domain" description="Response regulatory" evidence="9">
    <location>
        <begin position="1320"/>
        <end position="1441"/>
    </location>
</feature>
<dbReference type="KEGG" id="lab:LA76x_5002"/>
<evidence type="ECO:0000313" key="12">
    <source>
        <dbReference type="EMBL" id="ALN83104.1"/>
    </source>
</evidence>
<dbReference type="EMBL" id="CP011129">
    <property type="protein sequence ID" value="ALN83104.1"/>
    <property type="molecule type" value="Genomic_DNA"/>
</dbReference>
<dbReference type="PROSITE" id="PS50113">
    <property type="entry name" value="PAC"/>
    <property type="match status" value="1"/>
</dbReference>
<gene>
    <name evidence="12" type="ORF">LA76x_5002</name>
</gene>
<keyword evidence="4" id="KW-0902">Two-component regulatory system</keyword>
<dbReference type="InterPro" id="IPR011006">
    <property type="entry name" value="CheY-like_superfamily"/>
</dbReference>
<dbReference type="PANTHER" id="PTHR45339">
    <property type="entry name" value="HYBRID SIGNAL TRANSDUCTION HISTIDINE KINASE J"/>
    <property type="match status" value="1"/>
</dbReference>
<dbReference type="SMART" id="SM00448">
    <property type="entry name" value="REC"/>
    <property type="match status" value="1"/>
</dbReference>
<dbReference type="Pfam" id="PF00072">
    <property type="entry name" value="Response_reg"/>
    <property type="match status" value="1"/>
</dbReference>
<dbReference type="InterPro" id="IPR011110">
    <property type="entry name" value="Reg_prop"/>
</dbReference>
<dbReference type="SUPFAM" id="SSF63829">
    <property type="entry name" value="Calcium-dependent phosphotriesterase"/>
    <property type="match status" value="3"/>
</dbReference>
<dbReference type="CDD" id="cd17546">
    <property type="entry name" value="REC_hyHK_CKI1_RcsC-like"/>
    <property type="match status" value="1"/>
</dbReference>
<dbReference type="Proteomes" id="UP000060787">
    <property type="component" value="Chromosome"/>
</dbReference>
<dbReference type="Gene3D" id="2.130.10.10">
    <property type="entry name" value="YVTN repeat-like/Quinoprotein amine dehydrogenase"/>
    <property type="match status" value="3"/>
</dbReference>
<dbReference type="SUPFAM" id="SSF52172">
    <property type="entry name" value="CheY-like"/>
    <property type="match status" value="1"/>
</dbReference>
<dbReference type="FunFam" id="3.30.565.10:FF:000010">
    <property type="entry name" value="Sensor histidine kinase RcsC"/>
    <property type="match status" value="1"/>
</dbReference>
<evidence type="ECO:0000256" key="2">
    <source>
        <dbReference type="ARBA" id="ARBA00012438"/>
    </source>
</evidence>
<dbReference type="SUPFAM" id="SSF47226">
    <property type="entry name" value="Histidine-containing phosphotransfer domain, HPT domain"/>
    <property type="match status" value="1"/>
</dbReference>
<dbReference type="PATRIC" id="fig|84531.8.peg.4995"/>
<dbReference type="Pfam" id="PF08447">
    <property type="entry name" value="PAS_3"/>
    <property type="match status" value="1"/>
</dbReference>
<feature type="domain" description="PAC" evidence="10">
    <location>
        <begin position="891"/>
        <end position="943"/>
    </location>
</feature>
<evidence type="ECO:0000259" key="8">
    <source>
        <dbReference type="PROSITE" id="PS50109"/>
    </source>
</evidence>
<name>A0A0S2FHW0_LYSAN</name>
<dbReference type="GO" id="GO:0005524">
    <property type="term" value="F:ATP binding"/>
    <property type="evidence" value="ECO:0007669"/>
    <property type="project" value="UniProtKB-KW"/>
</dbReference>
<dbReference type="InterPro" id="IPR000014">
    <property type="entry name" value="PAS"/>
</dbReference>
<dbReference type="InterPro" id="IPR015943">
    <property type="entry name" value="WD40/YVTN_repeat-like_dom_sf"/>
</dbReference>
<organism evidence="12 13">
    <name type="scientific">Lysobacter antibioticus</name>
    <dbReference type="NCBI Taxonomy" id="84531"/>
    <lineage>
        <taxon>Bacteria</taxon>
        <taxon>Pseudomonadati</taxon>
        <taxon>Pseudomonadota</taxon>
        <taxon>Gammaproteobacteria</taxon>
        <taxon>Lysobacterales</taxon>
        <taxon>Lysobacteraceae</taxon>
        <taxon>Lysobacter</taxon>
    </lineage>
</organism>
<evidence type="ECO:0000259" key="10">
    <source>
        <dbReference type="PROSITE" id="PS50113"/>
    </source>
</evidence>
<evidence type="ECO:0000256" key="3">
    <source>
        <dbReference type="ARBA" id="ARBA00022553"/>
    </source>
</evidence>
<dbReference type="Pfam" id="PF00512">
    <property type="entry name" value="HisKA"/>
    <property type="match status" value="1"/>
</dbReference>
<dbReference type="InterPro" id="IPR035965">
    <property type="entry name" value="PAS-like_dom_sf"/>
</dbReference>
<evidence type="ECO:0000256" key="7">
    <source>
        <dbReference type="SAM" id="SignalP"/>
    </source>
</evidence>
<dbReference type="Gene3D" id="3.30.565.10">
    <property type="entry name" value="Histidine kinase-like ATPase, C-terminal domain"/>
    <property type="match status" value="1"/>
</dbReference>
<evidence type="ECO:0000259" key="11">
    <source>
        <dbReference type="PROSITE" id="PS50894"/>
    </source>
</evidence>
<evidence type="ECO:0000256" key="5">
    <source>
        <dbReference type="PROSITE-ProRule" id="PRU00110"/>
    </source>
</evidence>
<dbReference type="SMART" id="SM00387">
    <property type="entry name" value="HATPase_c"/>
    <property type="match status" value="1"/>
</dbReference>
<dbReference type="SUPFAM" id="SSF55874">
    <property type="entry name" value="ATPase domain of HSP90 chaperone/DNA topoisomerase II/histidine kinase"/>
    <property type="match status" value="1"/>
</dbReference>
<reference evidence="12 13" key="1">
    <citation type="journal article" date="2015" name="BMC Genomics">
        <title>Comparative genomics and metabolic profiling of the genus Lysobacter.</title>
        <authorList>
            <person name="de Bruijn I."/>
            <person name="Cheng X."/>
            <person name="de Jager V."/>
            <person name="Exposito R.G."/>
            <person name="Watrous J."/>
            <person name="Patel N."/>
            <person name="Postma J."/>
            <person name="Dorrestein P.C."/>
            <person name="Kobayashi D."/>
            <person name="Raaijmakers J.M."/>
        </authorList>
    </citation>
    <scope>NUCLEOTIDE SEQUENCE [LARGE SCALE GENOMIC DNA]</scope>
    <source>
        <strain evidence="12 13">76</strain>
    </source>
</reference>
<dbReference type="PROSITE" id="PS50894">
    <property type="entry name" value="HPT"/>
    <property type="match status" value="1"/>
</dbReference>
<dbReference type="EC" id="2.7.13.3" evidence="2"/>
<accession>A0A0S2FHW0</accession>
<dbReference type="Pfam" id="PF07494">
    <property type="entry name" value="Reg_prop"/>
    <property type="match status" value="2"/>
</dbReference>
<evidence type="ECO:0000256" key="6">
    <source>
        <dbReference type="PROSITE-ProRule" id="PRU00169"/>
    </source>
</evidence>
<feature type="modified residue" description="4-aspartylphosphate" evidence="6">
    <location>
        <position position="1371"/>
    </location>
</feature>
<dbReference type="Gene3D" id="3.40.50.2300">
    <property type="match status" value="1"/>
</dbReference>
<keyword evidence="7" id="KW-0732">Signal</keyword>
<dbReference type="Pfam" id="PF02518">
    <property type="entry name" value="HATPase_c"/>
    <property type="match status" value="1"/>
</dbReference>
<dbReference type="InterPro" id="IPR036890">
    <property type="entry name" value="HATPase_C_sf"/>
</dbReference>
<dbReference type="SUPFAM" id="SSF55785">
    <property type="entry name" value="PYP-like sensor domain (PAS domain)"/>
    <property type="match status" value="1"/>
</dbReference>
<dbReference type="Gene3D" id="3.30.450.20">
    <property type="entry name" value="PAS domain"/>
    <property type="match status" value="1"/>
</dbReference>
<keyword evidence="13" id="KW-1185">Reference proteome</keyword>
<dbReference type="PROSITE" id="PS50109">
    <property type="entry name" value="HIS_KIN"/>
    <property type="match status" value="1"/>
</dbReference>
<keyword evidence="3 6" id="KW-0597">Phosphoprotein</keyword>
<feature type="signal peptide" evidence="7">
    <location>
        <begin position="1"/>
        <end position="26"/>
    </location>
</feature>
<dbReference type="PROSITE" id="PS50110">
    <property type="entry name" value="RESPONSE_REGULATORY"/>
    <property type="match status" value="1"/>
</dbReference>
<dbReference type="InterPro" id="IPR013783">
    <property type="entry name" value="Ig-like_fold"/>
</dbReference>
<dbReference type="Gene3D" id="1.10.287.130">
    <property type="match status" value="1"/>
</dbReference>
<evidence type="ECO:0000256" key="1">
    <source>
        <dbReference type="ARBA" id="ARBA00000085"/>
    </source>
</evidence>
<dbReference type="STRING" id="84531.LA76x_5002"/>
<dbReference type="CDD" id="cd00130">
    <property type="entry name" value="PAS"/>
    <property type="match status" value="1"/>
</dbReference>
<feature type="domain" description="Histidine kinase" evidence="8">
    <location>
        <begin position="949"/>
        <end position="1165"/>
    </location>
</feature>
<evidence type="ECO:0000313" key="13">
    <source>
        <dbReference type="Proteomes" id="UP000060787"/>
    </source>
</evidence>
<feature type="modified residue" description="Phosphohistidine" evidence="5">
    <location>
        <position position="1512"/>
    </location>
</feature>
<dbReference type="InterPro" id="IPR000700">
    <property type="entry name" value="PAS-assoc_C"/>
</dbReference>
<dbReference type="CDD" id="cd16922">
    <property type="entry name" value="HATPase_EvgS-ArcB-TorS-like"/>
    <property type="match status" value="1"/>
</dbReference>
<dbReference type="PANTHER" id="PTHR45339:SF5">
    <property type="entry name" value="HISTIDINE KINASE"/>
    <property type="match status" value="1"/>
</dbReference>
<dbReference type="InterPro" id="IPR001789">
    <property type="entry name" value="Sig_transdc_resp-reg_receiver"/>
</dbReference>
<comment type="catalytic activity">
    <reaction evidence="1">
        <text>ATP + protein L-histidine = ADP + protein N-phospho-L-histidine.</text>
        <dbReference type="EC" id="2.7.13.3"/>
    </reaction>
</comment>
<evidence type="ECO:0000259" key="9">
    <source>
        <dbReference type="PROSITE" id="PS50110"/>
    </source>
</evidence>
<dbReference type="InterPro" id="IPR008207">
    <property type="entry name" value="Sig_transdc_His_kin_Hpt_dom"/>
</dbReference>
<dbReference type="SUPFAM" id="SSF47384">
    <property type="entry name" value="Homodimeric domain of signal transducing histidine kinase"/>
    <property type="match status" value="1"/>
</dbReference>
<evidence type="ECO:0000256" key="4">
    <source>
        <dbReference type="ARBA" id="ARBA00023012"/>
    </source>
</evidence>
<dbReference type="InterPro" id="IPR003661">
    <property type="entry name" value="HisK_dim/P_dom"/>
</dbReference>
<dbReference type="InterPro" id="IPR004358">
    <property type="entry name" value="Sig_transdc_His_kin-like_C"/>
</dbReference>
<sequence length="1575" mass="172585">MAMLRIVTPVLALALLALGWSEAARASAGNTQPLSAIGLSQSGGEGVFDLFDRHKGLASDRALKVLVDRHGFVWVGGNNGLHRFDGRSFYTLDRDPNARDSLASRISLLLADTSGALWIGNQDGVVQRMDRATGRLERTPIRTADGRSPTSIYWMGSDSGDALWLNTDLGLLRIATSQRTASVVMEPSALAKDLTSFEFDRNRRVLFAAIGAEIKSIRFDAARIVSVETAAAIPDRHVITGMAADAHGLWLVAGAQLWRWQAGSGSLLRVATPVPMLRATAMVVDRSGVLWLASDIDAKGGLYRLDPRRGELSIYRHYATDPQSLANDRIWSLAVDDSNTLWIGTRGGVNRLRLADSGIKRIGLPGKNTAAVCALHESAAGKLYVSFCDEGLHEFNPASWRWNAIPTALRQALDASYPGIATTISDIVDDGEGGLWIAGGMGLVHWHRSGQAERIPFEDRPAVYTTAALRDEKHGLWVITHSNGLALLPPGHKRLRRIGVGAEGVLTSIVAGRDGSLWLGSEHGLLHYWPGSGKTTRFRHRPDDPYSLSDDHVLDLYVDAGGVLWIGTRAGLNRAVVGQDGRIDFRRYGVAEGLPDQTVETVLNDAAGVLWVGTDRGIARWLPRADSFNAYTTIDGIPDDTIRKGGAVRSRDGGLYFGTSKGLWRVEPGRLSHSDPGLVSISSYEIGDATYVNYLGRNLPGIKASFNDGLIAFNIASFGASHALSYRLVGLDEQWRDMPPDLSIAYHHLAPGKYELQIRQFDGQGLLARNLMLPVEVDPPLWRTWWAKLGYAAAAVSLAGWLILSQLASRRRRREYLSTLRERDQRLRLAMSASGGVMMEIDFLRGGVRYAGDGEPEVIDITDYIALVHPDDRGALERSFEALQRQDAKDLDLEYRLRGTDSQWIWVRLRGQLMEQMGGVSEIFTGMVHDMSQEHSYRELRQRGEFLAVISHEIRTPLNGVIGMVDLLERTSMNPEQRKMLQTCKESTSVLLSLVNDVLDLAKIDACKLDLQQVDVPVRTLVEIVASTFRSQAYKQGIDIDLCIAADVPELVVGDATRLHQILANLVANAVKFTQRGGVEIDVTMDAPDRLRFLVADTGIGMDEEGVKSLFRPFQQIAGTTHRYGGTGLGLSIVKSLVEAMGGHITCESWVGRGTRFSVVISAAAAAADEGGPKSLSGIRVLAIAPDTDCRRFIYEPLRQLGAQVEFAQGIECALVRLRHTYATSADTAPIDVVLIDKREPQRVRAQLIGCDGIAGAVPIVAVRRGAGGELAPEALTWIDGCPLTMAGLLRGIEVALRRAPEEQEPAPTLVDTDAAQQPLVLLAEDNPTNREVTSRQLQLLGFRCEMAEDGEEAWSMLQRHPGRYAVLITDGQMPRLDGYRLAERIRASEAERGDPRLKILLFTASVLAADRERCIALDMDGLLIKPLLIDDLKAKLYELLPPTRTVEQAEVVEPAHGVPAELSGLFKQLGGNESTLRRLLELYVRTTDADLQALRDAAQRNDRRMIGELAHRMKSPCLQMGQRTAGELLGGLERAAFGDEEGERALHRLTQEAILELGHSLELVTSCLVELRSR</sequence>
<dbReference type="InterPro" id="IPR005467">
    <property type="entry name" value="His_kinase_dom"/>
</dbReference>
<dbReference type="InterPro" id="IPR036097">
    <property type="entry name" value="HisK_dim/P_sf"/>
</dbReference>
<dbReference type="InterPro" id="IPR036641">
    <property type="entry name" value="HPT_dom_sf"/>
</dbReference>
<dbReference type="PRINTS" id="PR00344">
    <property type="entry name" value="BCTRLSENSOR"/>
</dbReference>
<dbReference type="GO" id="GO:0005886">
    <property type="term" value="C:plasma membrane"/>
    <property type="evidence" value="ECO:0007669"/>
    <property type="project" value="UniProtKB-SubCell"/>
</dbReference>
<dbReference type="InterPro" id="IPR003594">
    <property type="entry name" value="HATPase_dom"/>
</dbReference>
<feature type="chain" id="PRO_5006597659" description="histidine kinase" evidence="7">
    <location>
        <begin position="27"/>
        <end position="1575"/>
    </location>
</feature>